<dbReference type="InterPro" id="IPR002125">
    <property type="entry name" value="CMP_dCMP_dom"/>
</dbReference>
<dbReference type="EMBL" id="JAAZSR010000714">
    <property type="protein sequence ID" value="NKX52754.1"/>
    <property type="molecule type" value="Genomic_DNA"/>
</dbReference>
<keyword evidence="3" id="KW-1185">Reference proteome</keyword>
<dbReference type="CDD" id="cd01285">
    <property type="entry name" value="nucleoside_deaminase"/>
    <property type="match status" value="1"/>
</dbReference>
<sequence>MTAGTDSFGREHFEAAVEAARRGLAGGGVPVGAALERHGRLLAAAHNGRVQAGDPTAHGEIACLRAAGRQADYTDTVLHTTLAPCAMCTGAILQFRIPTVVVGEAETFGGELDLLRGRGVRVVLLNDRRCVDLMREFQRTRPALWAEDIGA</sequence>
<accession>A0ABX1JVF8</accession>
<proteinExistence type="predicted"/>
<protein>
    <submittedName>
        <fullName evidence="2">Nucleoside deaminase</fullName>
    </submittedName>
</protein>
<feature type="domain" description="CMP/dCMP-type deaminase" evidence="1">
    <location>
        <begin position="7"/>
        <end position="122"/>
    </location>
</feature>
<dbReference type="Pfam" id="PF00383">
    <property type="entry name" value="dCMP_cyt_deam_1"/>
    <property type="match status" value="1"/>
</dbReference>
<evidence type="ECO:0000259" key="1">
    <source>
        <dbReference type="PROSITE" id="PS51747"/>
    </source>
</evidence>
<name>A0ABX1JVF8_9MICC</name>
<reference evidence="2 3" key="1">
    <citation type="submission" date="2020-04" db="EMBL/GenBank/DDBJ databases">
        <authorList>
            <person name="Liu S."/>
        </authorList>
    </citation>
    <scope>NUCLEOTIDE SEQUENCE [LARGE SCALE GENOMIC DNA]</scope>
    <source>
        <strain evidence="2 3">CGMCC 1.15091</strain>
    </source>
</reference>
<evidence type="ECO:0000313" key="2">
    <source>
        <dbReference type="EMBL" id="NKX52754.1"/>
    </source>
</evidence>
<dbReference type="PANTHER" id="PTHR11079:SF190">
    <property type="entry name" value="CYTOSINE DEAMINASE"/>
    <property type="match status" value="1"/>
</dbReference>
<dbReference type="SUPFAM" id="SSF53927">
    <property type="entry name" value="Cytidine deaminase-like"/>
    <property type="match status" value="1"/>
</dbReference>
<comment type="caution">
    <text evidence="2">The sequence shown here is derived from an EMBL/GenBank/DDBJ whole genome shotgun (WGS) entry which is preliminary data.</text>
</comment>
<dbReference type="InterPro" id="IPR016193">
    <property type="entry name" value="Cytidine_deaminase-like"/>
</dbReference>
<organism evidence="2 3">
    <name type="scientific">Arthrobacter deserti</name>
    <dbReference type="NCBI Taxonomy" id="1742687"/>
    <lineage>
        <taxon>Bacteria</taxon>
        <taxon>Bacillati</taxon>
        <taxon>Actinomycetota</taxon>
        <taxon>Actinomycetes</taxon>
        <taxon>Micrococcales</taxon>
        <taxon>Micrococcaceae</taxon>
        <taxon>Arthrobacter</taxon>
    </lineage>
</organism>
<dbReference type="PANTHER" id="PTHR11079">
    <property type="entry name" value="CYTOSINE DEAMINASE FAMILY MEMBER"/>
    <property type="match status" value="1"/>
</dbReference>
<evidence type="ECO:0000313" key="3">
    <source>
        <dbReference type="Proteomes" id="UP000523795"/>
    </source>
</evidence>
<gene>
    <name evidence="2" type="ORF">HER39_19690</name>
</gene>
<dbReference type="Proteomes" id="UP000523795">
    <property type="component" value="Unassembled WGS sequence"/>
</dbReference>
<dbReference type="Gene3D" id="3.40.140.10">
    <property type="entry name" value="Cytidine Deaminase, domain 2"/>
    <property type="match status" value="1"/>
</dbReference>
<dbReference type="PROSITE" id="PS51747">
    <property type="entry name" value="CYT_DCMP_DEAMINASES_2"/>
    <property type="match status" value="1"/>
</dbReference>